<dbReference type="InterPro" id="IPR020568">
    <property type="entry name" value="Ribosomal_Su5_D2-typ_SF"/>
</dbReference>
<dbReference type="InterPro" id="IPR020569">
    <property type="entry name" value="UPF0029_Impact_CS"/>
</dbReference>
<reference evidence="5" key="1">
    <citation type="submission" date="2016-08" db="EMBL/GenBank/DDBJ databases">
        <authorList>
            <person name="Holder M.E."/>
            <person name="Ajami N.J."/>
            <person name="Petrosino J.F."/>
        </authorList>
    </citation>
    <scope>NUCLEOTIDE SEQUENCE [LARGE SCALE GENOMIC DNA]</scope>
    <source>
        <strain evidence="5">F0677</strain>
    </source>
</reference>
<proteinExistence type="inferred from homology"/>
<protein>
    <submittedName>
        <fullName evidence="4">YigZ family protein</fullName>
    </submittedName>
</protein>
<accession>A0A1B3WCA4</accession>
<dbReference type="SUPFAM" id="SSF54980">
    <property type="entry name" value="EF-G C-terminal domain-like"/>
    <property type="match status" value="1"/>
</dbReference>
<dbReference type="InterPro" id="IPR023582">
    <property type="entry name" value="Impact"/>
</dbReference>
<dbReference type="SUPFAM" id="SSF54211">
    <property type="entry name" value="Ribosomal protein S5 domain 2-like"/>
    <property type="match status" value="1"/>
</dbReference>
<dbReference type="RefSeq" id="WP_069176697.1">
    <property type="nucleotide sequence ID" value="NZ_CP017037.1"/>
</dbReference>
<dbReference type="InterPro" id="IPR036956">
    <property type="entry name" value="Impact_N_sf"/>
</dbReference>
<gene>
    <name evidence="4" type="ORF">BCB69_00335</name>
</gene>
<dbReference type="Gene3D" id="3.30.230.30">
    <property type="entry name" value="Impact, N-terminal domain"/>
    <property type="match status" value="1"/>
</dbReference>
<dbReference type="EMBL" id="CP017037">
    <property type="protein sequence ID" value="AOH38575.1"/>
    <property type="molecule type" value="Genomic_DNA"/>
</dbReference>
<evidence type="ECO:0000259" key="3">
    <source>
        <dbReference type="Pfam" id="PF09186"/>
    </source>
</evidence>
<organism evidence="4 5">
    <name type="scientific">Dialister pneumosintes</name>
    <dbReference type="NCBI Taxonomy" id="39950"/>
    <lineage>
        <taxon>Bacteria</taxon>
        <taxon>Bacillati</taxon>
        <taxon>Bacillota</taxon>
        <taxon>Negativicutes</taxon>
        <taxon>Veillonellales</taxon>
        <taxon>Veillonellaceae</taxon>
        <taxon>Dialister</taxon>
    </lineage>
</organism>
<dbReference type="Proteomes" id="UP000094757">
    <property type="component" value="Chromosome"/>
</dbReference>
<dbReference type="AlphaFoldDB" id="A0A1B3WCA4"/>
<dbReference type="Pfam" id="PF09186">
    <property type="entry name" value="DUF1949"/>
    <property type="match status" value="1"/>
</dbReference>
<dbReference type="GO" id="GO:0006446">
    <property type="term" value="P:regulation of translational initiation"/>
    <property type="evidence" value="ECO:0007669"/>
    <property type="project" value="TreeGrafter"/>
</dbReference>
<dbReference type="InterPro" id="IPR035647">
    <property type="entry name" value="EFG_III/V"/>
</dbReference>
<evidence type="ECO:0000259" key="2">
    <source>
        <dbReference type="Pfam" id="PF01205"/>
    </source>
</evidence>
<comment type="similarity">
    <text evidence="1">Belongs to the IMPACT family.</text>
</comment>
<name>A0A1B3WCA4_9FIRM</name>
<dbReference type="NCBIfam" id="TIGR00257">
    <property type="entry name" value="IMPACT_YIGZ"/>
    <property type="match status" value="1"/>
</dbReference>
<dbReference type="PANTHER" id="PTHR16301">
    <property type="entry name" value="IMPACT-RELATED"/>
    <property type="match status" value="1"/>
</dbReference>
<feature type="domain" description="Impact N-terminal" evidence="2">
    <location>
        <begin position="19"/>
        <end position="124"/>
    </location>
</feature>
<dbReference type="KEGG" id="dpn:BCB69_00335"/>
<feature type="domain" description="UPF0029" evidence="3">
    <location>
        <begin position="140"/>
        <end position="195"/>
    </location>
</feature>
<evidence type="ECO:0000256" key="1">
    <source>
        <dbReference type="ARBA" id="ARBA00007665"/>
    </source>
</evidence>
<sequence>MLLPYIAPTTSFRKEIEIKKSLFIADIIPIQTIEEAVTTLASKKKEFKDATHHCYAYRIGTTQIIEKSGDDGEPSGTAGHPMLHVLQKNKLTYTLAVVTRYFGGIKLGTGGLTRAYSGCLSECIKFANFSAYTPHIRGSLIIPYTAMGAFEHYILSTDIHIIDRKFTHKVEIIFLSLPNTLEKHLRYITDMTGGQSIYTKIKEEYLPLPTKTKDTD</sequence>
<dbReference type="Pfam" id="PF01205">
    <property type="entry name" value="Impact_N"/>
    <property type="match status" value="1"/>
</dbReference>
<dbReference type="InterPro" id="IPR015796">
    <property type="entry name" value="Impact_YigZ-like"/>
</dbReference>
<evidence type="ECO:0000313" key="4">
    <source>
        <dbReference type="EMBL" id="AOH38575.1"/>
    </source>
</evidence>
<dbReference type="PROSITE" id="PS00910">
    <property type="entry name" value="UPF0029"/>
    <property type="match status" value="1"/>
</dbReference>
<evidence type="ECO:0000313" key="5">
    <source>
        <dbReference type="Proteomes" id="UP000094757"/>
    </source>
</evidence>
<dbReference type="PANTHER" id="PTHR16301:SF20">
    <property type="entry name" value="IMPACT FAMILY MEMBER YIGZ"/>
    <property type="match status" value="1"/>
</dbReference>
<dbReference type="InterPro" id="IPR001498">
    <property type="entry name" value="Impact_N"/>
</dbReference>
<dbReference type="GO" id="GO:0005737">
    <property type="term" value="C:cytoplasm"/>
    <property type="evidence" value="ECO:0007669"/>
    <property type="project" value="TreeGrafter"/>
</dbReference>
<dbReference type="InterPro" id="IPR015269">
    <property type="entry name" value="UPF0029_Impact_C"/>
</dbReference>